<keyword evidence="6" id="KW-0808">Transferase</keyword>
<evidence type="ECO:0000259" key="11">
    <source>
        <dbReference type="Pfam" id="PF08241"/>
    </source>
</evidence>
<comment type="similarity">
    <text evidence="3">Belongs to the class I-like SAM-binding methyltransferase superfamily. BUD23/WBSCR22 family.</text>
</comment>
<evidence type="ECO:0000256" key="5">
    <source>
        <dbReference type="ARBA" id="ARBA00022603"/>
    </source>
</evidence>
<name>A0A3M7L2V4_AUXPR</name>
<evidence type="ECO:0000256" key="6">
    <source>
        <dbReference type="ARBA" id="ARBA00022679"/>
    </source>
</evidence>
<evidence type="ECO:0000256" key="8">
    <source>
        <dbReference type="ARBA" id="ARBA00023242"/>
    </source>
</evidence>
<dbReference type="PANTHER" id="PTHR12734">
    <property type="entry name" value="METHYLTRANSFERASE-RELATED"/>
    <property type="match status" value="1"/>
</dbReference>
<dbReference type="InterPro" id="IPR013216">
    <property type="entry name" value="Methyltransf_11"/>
</dbReference>
<feature type="compositionally biased region" description="Basic and acidic residues" evidence="10">
    <location>
        <begin position="479"/>
        <end position="490"/>
    </location>
</feature>
<feature type="domain" description="Methyltransferase type 11" evidence="11">
    <location>
        <begin position="272"/>
        <end position="374"/>
    </location>
</feature>
<dbReference type="GO" id="GO:0007034">
    <property type="term" value="P:vacuolar transport"/>
    <property type="evidence" value="ECO:0007669"/>
    <property type="project" value="InterPro"/>
</dbReference>
<dbReference type="FunFam" id="3.40.50.150:FF:000017">
    <property type="entry name" value="probable 18S rRNA (Guanine-N(7))-methyltransferase"/>
    <property type="match status" value="1"/>
</dbReference>
<dbReference type="InterPro" id="IPR005024">
    <property type="entry name" value="Snf7_fam"/>
</dbReference>
<dbReference type="InterPro" id="IPR022238">
    <property type="entry name" value="Bud23_C"/>
</dbReference>
<dbReference type="Gene3D" id="6.10.250.1710">
    <property type="match status" value="1"/>
</dbReference>
<dbReference type="Gene3D" id="1.10.287.1060">
    <property type="entry name" value="ESAT-6-like"/>
    <property type="match status" value="1"/>
</dbReference>
<evidence type="ECO:0000256" key="10">
    <source>
        <dbReference type="SAM" id="MobiDB-lite"/>
    </source>
</evidence>
<dbReference type="GO" id="GO:0016435">
    <property type="term" value="F:rRNA (guanine) methyltransferase activity"/>
    <property type="evidence" value="ECO:0007669"/>
    <property type="project" value="InterPro"/>
</dbReference>
<dbReference type="Pfam" id="PF08241">
    <property type="entry name" value="Methyltransf_11"/>
    <property type="match status" value="1"/>
</dbReference>
<keyword evidence="5" id="KW-0489">Methyltransferase</keyword>
<keyword evidence="8" id="KW-0539">Nucleus</keyword>
<feature type="region of interest" description="Disordered" evidence="10">
    <location>
        <begin position="429"/>
        <end position="496"/>
    </location>
</feature>
<feature type="non-terminal residue" evidence="13">
    <location>
        <position position="496"/>
    </location>
</feature>
<accession>A0A3M7L2V4</accession>
<dbReference type="Proteomes" id="UP000279271">
    <property type="component" value="Unassembled WGS sequence"/>
</dbReference>
<feature type="coiled-coil region" evidence="9">
    <location>
        <begin position="66"/>
        <end position="100"/>
    </location>
</feature>
<evidence type="ECO:0000256" key="7">
    <source>
        <dbReference type="ARBA" id="ARBA00022691"/>
    </source>
</evidence>
<gene>
    <name evidence="13" type="ORF">APUTEX25_002260</name>
</gene>
<dbReference type="Pfam" id="PF12589">
    <property type="entry name" value="WBS_methylT"/>
    <property type="match status" value="1"/>
</dbReference>
<evidence type="ECO:0008006" key="15">
    <source>
        <dbReference type="Google" id="ProtNLM"/>
    </source>
</evidence>
<dbReference type="Pfam" id="PF03357">
    <property type="entry name" value="Snf7"/>
    <property type="match status" value="1"/>
</dbReference>
<evidence type="ECO:0000256" key="3">
    <source>
        <dbReference type="ARBA" id="ARBA00005547"/>
    </source>
</evidence>
<feature type="non-terminal residue" evidence="13">
    <location>
        <position position="1"/>
    </location>
</feature>
<evidence type="ECO:0000256" key="4">
    <source>
        <dbReference type="ARBA" id="ARBA00022490"/>
    </source>
</evidence>
<dbReference type="GO" id="GO:0005737">
    <property type="term" value="C:cytoplasm"/>
    <property type="evidence" value="ECO:0007669"/>
    <property type="project" value="UniProtKB-SubCell"/>
</dbReference>
<evidence type="ECO:0000256" key="2">
    <source>
        <dbReference type="ARBA" id="ARBA00004496"/>
    </source>
</evidence>
<dbReference type="GO" id="GO:0005730">
    <property type="term" value="C:nucleolus"/>
    <property type="evidence" value="ECO:0007669"/>
    <property type="project" value="UniProtKB-ARBA"/>
</dbReference>
<keyword evidence="9" id="KW-0175">Coiled coil</keyword>
<evidence type="ECO:0000256" key="9">
    <source>
        <dbReference type="SAM" id="Coils"/>
    </source>
</evidence>
<dbReference type="SUPFAM" id="SSF53335">
    <property type="entry name" value="S-adenosyl-L-methionine-dependent methyltransferases"/>
    <property type="match status" value="1"/>
</dbReference>
<evidence type="ECO:0000259" key="12">
    <source>
        <dbReference type="Pfam" id="PF12589"/>
    </source>
</evidence>
<dbReference type="InterPro" id="IPR029063">
    <property type="entry name" value="SAM-dependent_MTases_sf"/>
</dbReference>
<feature type="compositionally biased region" description="Basic residues" evidence="10">
    <location>
        <begin position="452"/>
        <end position="461"/>
    </location>
</feature>
<reference evidence="14" key="1">
    <citation type="journal article" date="2018" name="Algal Res.">
        <title>Characterization of plant carbon substrate utilization by Auxenochlorella protothecoides.</title>
        <authorList>
            <person name="Vogler B.W."/>
            <person name="Starkenburg S.R."/>
            <person name="Sudasinghe N."/>
            <person name="Schambach J.Y."/>
            <person name="Rollin J.A."/>
            <person name="Pattathil S."/>
            <person name="Barry A.N."/>
        </authorList>
    </citation>
    <scope>NUCLEOTIDE SEQUENCE [LARGE SCALE GENOMIC DNA]</scope>
    <source>
        <strain evidence="14">UTEX 25</strain>
    </source>
</reference>
<dbReference type="PANTHER" id="PTHR12734:SF0">
    <property type="entry name" value="18S RRNA (GUANINE-N(7))-METHYLTRANSFERASE-RELATED"/>
    <property type="match status" value="1"/>
</dbReference>
<evidence type="ECO:0000313" key="13">
    <source>
        <dbReference type="EMBL" id="RMZ57028.1"/>
    </source>
</evidence>
<feature type="domain" description="18S rRNA (guanine(1575)-N(7))-methyltransferase Bud23 C-terminal" evidence="12">
    <location>
        <begin position="419"/>
        <end position="496"/>
    </location>
</feature>
<dbReference type="InterPro" id="IPR039769">
    <property type="entry name" value="Bud23-like"/>
</dbReference>
<dbReference type="AlphaFoldDB" id="A0A3M7L2V4"/>
<keyword evidence="4" id="KW-0963">Cytoplasm</keyword>
<dbReference type="EMBL" id="QOKY01000130">
    <property type="protein sequence ID" value="RMZ57028.1"/>
    <property type="molecule type" value="Genomic_DNA"/>
</dbReference>
<feature type="region of interest" description="Disordered" evidence="10">
    <location>
        <begin position="206"/>
        <end position="226"/>
    </location>
</feature>
<organism evidence="13 14">
    <name type="scientific">Auxenochlorella protothecoides</name>
    <name type="common">Green microalga</name>
    <name type="synonym">Chlorella protothecoides</name>
    <dbReference type="NCBI Taxonomy" id="3075"/>
    <lineage>
        <taxon>Eukaryota</taxon>
        <taxon>Viridiplantae</taxon>
        <taxon>Chlorophyta</taxon>
        <taxon>core chlorophytes</taxon>
        <taxon>Trebouxiophyceae</taxon>
        <taxon>Chlorellales</taxon>
        <taxon>Chlorellaceae</taxon>
        <taxon>Auxenochlorella</taxon>
    </lineage>
</organism>
<dbReference type="CDD" id="cd02440">
    <property type="entry name" value="AdoMet_MTases"/>
    <property type="match status" value="1"/>
</dbReference>
<proteinExistence type="inferred from homology"/>
<feature type="compositionally biased region" description="Acidic residues" evidence="10">
    <location>
        <begin position="434"/>
        <end position="443"/>
    </location>
</feature>
<dbReference type="Gene3D" id="3.40.50.150">
    <property type="entry name" value="Vaccinia Virus protein VP39"/>
    <property type="match status" value="1"/>
</dbReference>
<comment type="caution">
    <text evidence="13">The sequence shown here is derived from an EMBL/GenBank/DDBJ whole genome shotgun (WGS) entry which is preliminary data.</text>
</comment>
<keyword evidence="7" id="KW-0949">S-adenosyl-L-methionine</keyword>
<dbReference type="GO" id="GO:0070476">
    <property type="term" value="P:rRNA (guanine-N7)-methylation"/>
    <property type="evidence" value="ECO:0007669"/>
    <property type="project" value="InterPro"/>
</dbReference>
<protein>
    <recommendedName>
        <fullName evidence="15">Methyltransferase type 11 domain-containing protein</fullName>
    </recommendedName>
</protein>
<sequence>KLFGNPRNGSGPTVSTTTTTKTVDAIQKLSETEDLLIKRQDVLDRKIAMELERAKEMTRAKNKRGALMALKKKKMYEQQLEQLLNQVQRIAEQKSMLENQRAVVETVDALRSGATASKHVMTEMKIGDVDKVLDSINEQTEDMRAIQDALGQPIGAAADLDEDELLGELEELEASELDDQLLQPAPVPTTRPAAVAKTAEDVFPHQSPRLCPATMGRSDRPELTAPPDVFYNEEEARKYTDNTRMVNIQTQLTQRALELLALPDDGRPKYLLDLGCGSGLSGETLTDAGHVWLGMDISPSMLGIAREREVEGDICLQDLGHGLPLRPGMFDGAISISAVQWLCNADRSSHDPRKRMKRFFETLYRCLAKGGRAVLQIYPESTDQAALLTNAAMKVGFSGGLVVDFPHSTRAKKYFLVLLVGGHAALPASRGMDGEDPSDEEEAYGAVQVGQRRTKRRKGGKAGKGVEWIVKKKAQQRGRGHENIKPDTKYTGRKRK</sequence>
<evidence type="ECO:0000256" key="1">
    <source>
        <dbReference type="ARBA" id="ARBA00004123"/>
    </source>
</evidence>
<evidence type="ECO:0000313" key="14">
    <source>
        <dbReference type="Proteomes" id="UP000279271"/>
    </source>
</evidence>
<comment type="subcellular location">
    <subcellularLocation>
        <location evidence="2">Cytoplasm</location>
    </subcellularLocation>
    <subcellularLocation>
        <location evidence="1">Nucleus</location>
    </subcellularLocation>
</comment>